<evidence type="ECO:0000256" key="1">
    <source>
        <dbReference type="ARBA" id="ARBA00022574"/>
    </source>
</evidence>
<evidence type="ECO:0000256" key="2">
    <source>
        <dbReference type="ARBA" id="ARBA00022737"/>
    </source>
</evidence>
<proteinExistence type="predicted"/>
<dbReference type="PANTHER" id="PTHR10971">
    <property type="entry name" value="MRNA EXPORT FACTOR AND BUB3"/>
    <property type="match status" value="1"/>
</dbReference>
<dbReference type="STRING" id="4955.A0A1G4MBL8"/>
<gene>
    <name evidence="4" type="ORF">LAFE_0D08482G</name>
</gene>
<dbReference type="InterPro" id="IPR001680">
    <property type="entry name" value="WD40_rpt"/>
</dbReference>
<feature type="repeat" description="WD" evidence="3">
    <location>
        <begin position="228"/>
        <end position="262"/>
    </location>
</feature>
<dbReference type="InterPro" id="IPR015943">
    <property type="entry name" value="WD40/YVTN_repeat-like_dom_sf"/>
</dbReference>
<keyword evidence="2" id="KW-0677">Repeat</keyword>
<keyword evidence="1 3" id="KW-0853">WD repeat</keyword>
<dbReference type="PROSITE" id="PS50082">
    <property type="entry name" value="WD_REPEATS_2"/>
    <property type="match status" value="1"/>
</dbReference>
<accession>A0A1G4MBL8</accession>
<dbReference type="EMBL" id="LT598492">
    <property type="protein sequence ID" value="SCW01252.1"/>
    <property type="molecule type" value="Genomic_DNA"/>
</dbReference>
<dbReference type="OMA" id="TPEKVYT"/>
<evidence type="ECO:0000313" key="5">
    <source>
        <dbReference type="Proteomes" id="UP000190831"/>
    </source>
</evidence>
<dbReference type="SUPFAM" id="SSF50978">
    <property type="entry name" value="WD40 repeat-like"/>
    <property type="match status" value="1"/>
</dbReference>
<dbReference type="OrthoDB" id="10262475at2759"/>
<dbReference type="Proteomes" id="UP000190831">
    <property type="component" value="Chromosome D"/>
</dbReference>
<organism evidence="4 5">
    <name type="scientific">Lachancea fermentati</name>
    <name type="common">Zygosaccharomyces fermentati</name>
    <dbReference type="NCBI Taxonomy" id="4955"/>
    <lineage>
        <taxon>Eukaryota</taxon>
        <taxon>Fungi</taxon>
        <taxon>Dikarya</taxon>
        <taxon>Ascomycota</taxon>
        <taxon>Saccharomycotina</taxon>
        <taxon>Saccharomycetes</taxon>
        <taxon>Saccharomycetales</taxon>
        <taxon>Saccharomycetaceae</taxon>
        <taxon>Lachancea</taxon>
    </lineage>
</organism>
<sequence length="310" mass="34969">MHYELLEGVPKDYISDLCIVEGYPHVIATAWDGSISMFDYNSRKRLAQMRHEYPLLSTTWTVGGKKYVGSVQGELLEVDLESERFDRVFNGAQLGISALCSRAHDVIAGSWDGTIEVMDSRSNNIWFRSEINGHKVLQLDCKENTVVAACTQGKVKIYDLRQMENPITHDSGLKFQTRDIKLMPHGKGYVQSSIDGRVAVEYFKDDESRFAFRCHRMNLEDVQLVFPVNSVCFKNDSSMLYTGGSDGKVFSWNLSTRKKSEELPKLEDSVLKLACDGEMLCMATGDDSFKTLPTAQDIELQASKIYVAKL</sequence>
<evidence type="ECO:0000313" key="4">
    <source>
        <dbReference type="EMBL" id="SCW01252.1"/>
    </source>
</evidence>
<dbReference type="SMART" id="SM00320">
    <property type="entry name" value="WD40"/>
    <property type="match status" value="4"/>
</dbReference>
<dbReference type="InterPro" id="IPR036322">
    <property type="entry name" value="WD40_repeat_dom_sf"/>
</dbReference>
<dbReference type="Pfam" id="PF00400">
    <property type="entry name" value="WD40"/>
    <property type="match status" value="1"/>
</dbReference>
<dbReference type="Gene3D" id="2.130.10.10">
    <property type="entry name" value="YVTN repeat-like/Quinoprotein amine dehydrogenase"/>
    <property type="match status" value="1"/>
</dbReference>
<dbReference type="AlphaFoldDB" id="A0A1G4MBL8"/>
<reference evidence="4 5" key="1">
    <citation type="submission" date="2016-03" db="EMBL/GenBank/DDBJ databases">
        <authorList>
            <person name="Devillers H."/>
        </authorList>
    </citation>
    <scope>NUCLEOTIDE SEQUENCE [LARGE SCALE GENOMIC DNA]</scope>
    <source>
        <strain evidence="4">CBS 6772</strain>
    </source>
</reference>
<keyword evidence="5" id="KW-1185">Reference proteome</keyword>
<name>A0A1G4MBL8_LACFM</name>
<protein>
    <submittedName>
        <fullName evidence="4">LAFE_0D08482g1_1</fullName>
    </submittedName>
</protein>
<evidence type="ECO:0000256" key="3">
    <source>
        <dbReference type="PROSITE-ProRule" id="PRU00221"/>
    </source>
</evidence>